<proteinExistence type="predicted"/>
<sequence>MRLSNQNQARKKKRTGSIKFCENMEDAIAAASATVEATAANRSSGDCGGYGGGGYRDGKRGFGGVTVEVDVDTGMEVVVVMDMKVVVDTEVDTFGNFNQARKKKRTGSIKFCENMEDAIAAASATVEATAANRSSGDCGGYGGGGYRDGKRGFGGVTVEVDVDTGMEVVVVMDMKVVVDTEVDTFGNFVDETSFTNLIHTILFMELC</sequence>
<name>A0ABQ8AXS3_BRANA</name>
<accession>A0ABQ8AXS3</accession>
<dbReference type="Proteomes" id="UP000824890">
    <property type="component" value="Unassembled WGS sequence"/>
</dbReference>
<dbReference type="EMBL" id="JAGKQM010000012">
    <property type="protein sequence ID" value="KAH0897360.1"/>
    <property type="molecule type" value="Genomic_DNA"/>
</dbReference>
<reference evidence="1 2" key="1">
    <citation type="submission" date="2021-05" db="EMBL/GenBank/DDBJ databases">
        <title>Genome Assembly of Synthetic Allotetraploid Brassica napus Reveals Homoeologous Exchanges between Subgenomes.</title>
        <authorList>
            <person name="Davis J.T."/>
        </authorList>
    </citation>
    <scope>NUCLEOTIDE SEQUENCE [LARGE SCALE GENOMIC DNA]</scope>
    <source>
        <strain evidence="2">cv. Da-Ae</strain>
        <tissue evidence="1">Seedling</tissue>
    </source>
</reference>
<protein>
    <submittedName>
        <fullName evidence="1">Uncharacterized protein</fullName>
    </submittedName>
</protein>
<evidence type="ECO:0000313" key="2">
    <source>
        <dbReference type="Proteomes" id="UP000824890"/>
    </source>
</evidence>
<comment type="caution">
    <text evidence="1">The sequence shown here is derived from an EMBL/GenBank/DDBJ whole genome shotgun (WGS) entry which is preliminary data.</text>
</comment>
<organism evidence="1 2">
    <name type="scientific">Brassica napus</name>
    <name type="common">Rape</name>
    <dbReference type="NCBI Taxonomy" id="3708"/>
    <lineage>
        <taxon>Eukaryota</taxon>
        <taxon>Viridiplantae</taxon>
        <taxon>Streptophyta</taxon>
        <taxon>Embryophyta</taxon>
        <taxon>Tracheophyta</taxon>
        <taxon>Spermatophyta</taxon>
        <taxon>Magnoliopsida</taxon>
        <taxon>eudicotyledons</taxon>
        <taxon>Gunneridae</taxon>
        <taxon>Pentapetalae</taxon>
        <taxon>rosids</taxon>
        <taxon>malvids</taxon>
        <taxon>Brassicales</taxon>
        <taxon>Brassicaceae</taxon>
        <taxon>Brassiceae</taxon>
        <taxon>Brassica</taxon>
    </lineage>
</organism>
<gene>
    <name evidence="1" type="ORF">HID58_046928</name>
</gene>
<evidence type="ECO:0000313" key="1">
    <source>
        <dbReference type="EMBL" id="KAH0897360.1"/>
    </source>
</evidence>
<keyword evidence="2" id="KW-1185">Reference proteome</keyword>